<evidence type="ECO:0000313" key="9">
    <source>
        <dbReference type="Proteomes" id="UP000000528"/>
    </source>
</evidence>
<comment type="subcellular location">
    <subcellularLocation>
        <location evidence="1">Cell membrane</location>
        <topology evidence="1">Multi-pass membrane protein</topology>
    </subcellularLocation>
</comment>
<accession>Q98RA2</accession>
<evidence type="ECO:0000256" key="7">
    <source>
        <dbReference type="SAM" id="Phobius"/>
    </source>
</evidence>
<keyword evidence="6 7" id="KW-0472">Membrane</keyword>
<dbReference type="RefSeq" id="WP_010924912.1">
    <property type="nucleotide sequence ID" value="NC_002771.1"/>
</dbReference>
<feature type="transmembrane region" description="Helical" evidence="7">
    <location>
        <begin position="299"/>
        <end position="316"/>
    </location>
</feature>
<feature type="transmembrane region" description="Helical" evidence="7">
    <location>
        <begin position="218"/>
        <end position="236"/>
    </location>
</feature>
<feature type="transmembrane region" description="Helical" evidence="7">
    <location>
        <begin position="416"/>
        <end position="435"/>
    </location>
</feature>
<feature type="transmembrane region" description="Helical" evidence="7">
    <location>
        <begin position="349"/>
        <end position="370"/>
    </location>
</feature>
<sequence>MKKRNLLFFWYEKDNQISIKKILPFWKYTFLLILFVFLAYAIWYNALFVEEVNVFNFFSNLTKLFLLQNTNSKSNSLFVDSFRNLSIVFIYCISGTTIGFFLGFWSAFFTTNSWNKKWLSKIMNIFFIILRSLPFIFFAHFFTINFDGFLATLIFVTWVSFIQFHKTLAYEFDSMNLTIYNNFKKNNESKIFLLRKGVIPLLRTSFFKIFLQRLDSNIRFTGFLASFSIIHITTLISQDIKLNKFESIGIPFFIFLISMILFDRLIVNLIRKMRYDSKGVTWENINKTLLKIKLIQKSIMLVSLLITFISLIYVFSDLNSTFIGSDEKIFNIFKTETDKFFLNFNFVTLFQIFSQIYIILFFSIFLGLIFGILQNRTIFKQRKFVFITKTLIYFVKIMPTILMFYLWLAAFPKNPIAATTVAMILISTSTIAAFVNSSIYKIKKNLWEEIDLKVSYNLFLKISKIIVPHIWKDLKVSITWLVEDIAQAIIILGFFRYVSLTELSAPGNVYLDVKNGDSIFILVIPFWIFNFVLFSFAHLIRIKQNSLRSKSIFDKMWLKIVTVNKVKK</sequence>
<name>Q98RA2_MYCPU</name>
<keyword evidence="3" id="KW-1003">Cell membrane</keyword>
<dbReference type="Proteomes" id="UP000000528">
    <property type="component" value="Chromosome"/>
</dbReference>
<dbReference type="GO" id="GO:0005886">
    <property type="term" value="C:plasma membrane"/>
    <property type="evidence" value="ECO:0007669"/>
    <property type="project" value="UniProtKB-SubCell"/>
</dbReference>
<keyword evidence="2" id="KW-0813">Transport</keyword>
<evidence type="ECO:0000313" key="8">
    <source>
        <dbReference type="EMBL" id="CAC13281.1"/>
    </source>
</evidence>
<dbReference type="KEGG" id="mpu:MYPU_1080"/>
<feature type="transmembrane region" description="Helical" evidence="7">
    <location>
        <begin position="122"/>
        <end position="142"/>
    </location>
</feature>
<keyword evidence="4 7" id="KW-0812">Transmembrane</keyword>
<feature type="transmembrane region" description="Helical" evidence="7">
    <location>
        <begin position="478"/>
        <end position="498"/>
    </location>
</feature>
<dbReference type="EMBL" id="AL445563">
    <property type="protein sequence ID" value="CAC13281.1"/>
    <property type="molecule type" value="Genomic_DNA"/>
</dbReference>
<dbReference type="HOGENOM" id="CLU_479679_0_0_14"/>
<feature type="transmembrane region" description="Helical" evidence="7">
    <location>
        <begin position="25"/>
        <end position="43"/>
    </location>
</feature>
<keyword evidence="9" id="KW-1185">Reference proteome</keyword>
<reference evidence="8 9" key="1">
    <citation type="journal article" date="2001" name="Nucleic Acids Res.">
        <title>The complete genome sequence of the murine respiratory pathogen Mycoplasma pulmonis.</title>
        <authorList>
            <person name="Chambaud I."/>
            <person name="Heilig R."/>
            <person name="Ferris S."/>
            <person name="Barbe V."/>
            <person name="Samson D."/>
            <person name="Galisson F."/>
            <person name="Moszer I."/>
            <person name="Dybvig K."/>
            <person name="Wroblewski H."/>
            <person name="Viari A."/>
            <person name="Rocha E.P.C."/>
            <person name="Blanchard A."/>
        </authorList>
    </citation>
    <scope>NUCLEOTIDE SEQUENCE [LARGE SCALE GENOMIC DNA]</scope>
    <source>
        <strain evidence="8 9">UAB CTIP</strain>
    </source>
</reference>
<dbReference type="PIR" id="D90525">
    <property type="entry name" value="D90525"/>
</dbReference>
<dbReference type="PANTHER" id="PTHR30043:SF1">
    <property type="entry name" value="ABC TRANSPORT SYSTEM PERMEASE PROTEIN P69"/>
    <property type="match status" value="1"/>
</dbReference>
<dbReference type="AlphaFoldDB" id="Q98RA2"/>
<feature type="transmembrane region" description="Helical" evidence="7">
    <location>
        <begin position="85"/>
        <end position="110"/>
    </location>
</feature>
<dbReference type="BioCyc" id="MPUL272635:G1GT6-107-MONOMER"/>
<evidence type="ECO:0000256" key="3">
    <source>
        <dbReference type="ARBA" id="ARBA00022475"/>
    </source>
</evidence>
<feature type="transmembrane region" description="Helical" evidence="7">
    <location>
        <begin position="148"/>
        <end position="165"/>
    </location>
</feature>
<feature type="transmembrane region" description="Helical" evidence="7">
    <location>
        <begin position="391"/>
        <end position="410"/>
    </location>
</feature>
<organism evidence="9">
    <name type="scientific">Mycoplasmopsis pulmonis (strain UAB CTIP)</name>
    <name type="common">Mycoplasma pulmonis</name>
    <dbReference type="NCBI Taxonomy" id="272635"/>
    <lineage>
        <taxon>Bacteria</taxon>
        <taxon>Bacillati</taxon>
        <taxon>Mycoplasmatota</taxon>
        <taxon>Mycoplasmoidales</taxon>
        <taxon>Metamycoplasmataceae</taxon>
        <taxon>Mycoplasmopsis</taxon>
    </lineage>
</organism>
<proteinExistence type="predicted"/>
<feature type="transmembrane region" description="Helical" evidence="7">
    <location>
        <begin position="248"/>
        <end position="267"/>
    </location>
</feature>
<gene>
    <name evidence="8" type="ordered locus">MYPU_1080</name>
</gene>
<evidence type="ECO:0000256" key="5">
    <source>
        <dbReference type="ARBA" id="ARBA00022989"/>
    </source>
</evidence>
<evidence type="ECO:0000256" key="6">
    <source>
        <dbReference type="ARBA" id="ARBA00023136"/>
    </source>
</evidence>
<dbReference type="Gene3D" id="1.10.3720.10">
    <property type="entry name" value="MetI-like"/>
    <property type="match status" value="2"/>
</dbReference>
<evidence type="ECO:0000256" key="1">
    <source>
        <dbReference type="ARBA" id="ARBA00004651"/>
    </source>
</evidence>
<feature type="transmembrane region" description="Helical" evidence="7">
    <location>
        <begin position="518"/>
        <end position="540"/>
    </location>
</feature>
<dbReference type="PANTHER" id="PTHR30043">
    <property type="entry name" value="PHOSPHONATES TRANSPORT SYSTEM PERMEASE PROTEIN"/>
    <property type="match status" value="1"/>
</dbReference>
<keyword evidence="5 7" id="KW-1133">Transmembrane helix</keyword>
<protein>
    <submittedName>
        <fullName evidence="8">p69-LIKE (Mycoplasma hyorhinis) ABC TRANSPORTER PERMEASE PROTEIN</fullName>
    </submittedName>
</protein>
<dbReference type="InterPro" id="IPR035906">
    <property type="entry name" value="MetI-like_sf"/>
</dbReference>
<evidence type="ECO:0000256" key="4">
    <source>
        <dbReference type="ARBA" id="ARBA00022692"/>
    </source>
</evidence>
<dbReference type="SUPFAM" id="SSF161098">
    <property type="entry name" value="MetI-like"/>
    <property type="match status" value="1"/>
</dbReference>
<dbReference type="STRING" id="272635.gene:17576689"/>
<evidence type="ECO:0000256" key="2">
    <source>
        <dbReference type="ARBA" id="ARBA00022448"/>
    </source>
</evidence>